<evidence type="ECO:0000256" key="1">
    <source>
        <dbReference type="ARBA" id="ARBA00022690"/>
    </source>
</evidence>
<keyword evidence="6" id="KW-1185">Reference proteome</keyword>
<sequence length="69" mass="7928">MPDKNNMSSRHRNLPVYTCSLSLQVCGSDGKTYRNECEIKNTKCLEKRLLLVQSQGPCAGRYFTHKHIQ</sequence>
<dbReference type="STRING" id="48701.ENSPMEP00000001430"/>
<dbReference type="PANTHER" id="PTHR10913:SF45">
    <property type="entry name" value="FOLLISTATIN, ISOFORM A-RELATED"/>
    <property type="match status" value="1"/>
</dbReference>
<keyword evidence="3" id="KW-1015">Disulfide bond</keyword>
<protein>
    <recommendedName>
        <fullName evidence="4">Kazal-like domain-containing protein</fullName>
    </recommendedName>
</protein>
<evidence type="ECO:0000259" key="4">
    <source>
        <dbReference type="PROSITE" id="PS51465"/>
    </source>
</evidence>
<dbReference type="PROSITE" id="PS51465">
    <property type="entry name" value="KAZAL_2"/>
    <property type="match status" value="1"/>
</dbReference>
<name>A0A3B3WEY8_9TELE</name>
<dbReference type="InterPro" id="IPR002350">
    <property type="entry name" value="Kazal_dom"/>
</dbReference>
<evidence type="ECO:0000256" key="2">
    <source>
        <dbReference type="ARBA" id="ARBA00022900"/>
    </source>
</evidence>
<dbReference type="InterPro" id="IPR036058">
    <property type="entry name" value="Kazal_dom_sf"/>
</dbReference>
<dbReference type="SMART" id="SM00280">
    <property type="entry name" value="KAZAL"/>
    <property type="match status" value="1"/>
</dbReference>
<evidence type="ECO:0000313" key="5">
    <source>
        <dbReference type="Ensembl" id="ENSPMEP00000001430.1"/>
    </source>
</evidence>
<dbReference type="GO" id="GO:0030154">
    <property type="term" value="P:cell differentiation"/>
    <property type="evidence" value="ECO:0007669"/>
    <property type="project" value="TreeGrafter"/>
</dbReference>
<feature type="domain" description="Kazal-like" evidence="4">
    <location>
        <begin position="25"/>
        <end position="60"/>
    </location>
</feature>
<dbReference type="GO" id="GO:0005576">
    <property type="term" value="C:extracellular region"/>
    <property type="evidence" value="ECO:0007669"/>
    <property type="project" value="TreeGrafter"/>
</dbReference>
<keyword evidence="1" id="KW-0646">Protease inhibitor</keyword>
<dbReference type="Proteomes" id="UP000261480">
    <property type="component" value="Unplaced"/>
</dbReference>
<organism evidence="5 6">
    <name type="scientific">Poecilia mexicana</name>
    <dbReference type="NCBI Taxonomy" id="48701"/>
    <lineage>
        <taxon>Eukaryota</taxon>
        <taxon>Metazoa</taxon>
        <taxon>Chordata</taxon>
        <taxon>Craniata</taxon>
        <taxon>Vertebrata</taxon>
        <taxon>Euteleostomi</taxon>
        <taxon>Actinopterygii</taxon>
        <taxon>Neopterygii</taxon>
        <taxon>Teleostei</taxon>
        <taxon>Neoteleostei</taxon>
        <taxon>Acanthomorphata</taxon>
        <taxon>Ovalentaria</taxon>
        <taxon>Atherinomorphae</taxon>
        <taxon>Cyprinodontiformes</taxon>
        <taxon>Poeciliidae</taxon>
        <taxon>Poeciliinae</taxon>
        <taxon>Poecilia</taxon>
    </lineage>
</organism>
<keyword evidence="2" id="KW-0722">Serine protease inhibitor</keyword>
<dbReference type="CDD" id="cd00104">
    <property type="entry name" value="KAZAL_FS"/>
    <property type="match status" value="1"/>
</dbReference>
<proteinExistence type="predicted"/>
<dbReference type="InterPro" id="IPR050653">
    <property type="entry name" value="Prot_Inhib_GrowthFact_Antg"/>
</dbReference>
<evidence type="ECO:0000313" key="6">
    <source>
        <dbReference type="Proteomes" id="UP000261480"/>
    </source>
</evidence>
<dbReference type="SUPFAM" id="SSF100895">
    <property type="entry name" value="Kazal-type serine protease inhibitors"/>
    <property type="match status" value="1"/>
</dbReference>
<dbReference type="AlphaFoldDB" id="A0A3B3WEY8"/>
<reference evidence="5" key="1">
    <citation type="submission" date="2025-08" db="UniProtKB">
        <authorList>
            <consortium name="Ensembl"/>
        </authorList>
    </citation>
    <scope>IDENTIFICATION</scope>
</reference>
<dbReference type="PANTHER" id="PTHR10913">
    <property type="entry name" value="FOLLISTATIN-RELATED"/>
    <property type="match status" value="1"/>
</dbReference>
<accession>A0A3B3WEY8</accession>
<evidence type="ECO:0000256" key="3">
    <source>
        <dbReference type="ARBA" id="ARBA00023157"/>
    </source>
</evidence>
<dbReference type="Ensembl" id="ENSPMET00000014214.1">
    <property type="protein sequence ID" value="ENSPMEP00000001430.1"/>
    <property type="gene ID" value="ENSPMEG00000002335.1"/>
</dbReference>
<dbReference type="Gene3D" id="3.30.60.30">
    <property type="match status" value="1"/>
</dbReference>
<reference evidence="5" key="2">
    <citation type="submission" date="2025-09" db="UniProtKB">
        <authorList>
            <consortium name="Ensembl"/>
        </authorList>
    </citation>
    <scope>IDENTIFICATION</scope>
</reference>
<dbReference type="Pfam" id="PF07648">
    <property type="entry name" value="Kazal_2"/>
    <property type="match status" value="1"/>
</dbReference>